<sequence length="373" mass="40205">MELNWTPQQNMLLRMVGEFTNQEVAPYDMQIHADGHYPEGLLDKMIGTGFLGLMLPRQYGGADFDPEITAEVVRRMAQGNASAAVTLEGHYKTVEQIIKFGAQSLQDKYLPTATSHIFAFGMTESSGGSNPMGIQTTARKVGNHWVISGNKIMITNGGLATVYCVLAKTAPDELSVFVVDSSMPGFSFGKQEDFIGLRGVPVGEIVLDEVTVPADHLLSQQGDGMLVGDSAHDDARILMGAALTGIMEHALDVATDYANERKAIDVPIGHLQSIERKLADIAIGKETTKLLYQRAAALKVAGQSYSEEAAMAKAYGSRTAVSACDDALQVLAGYGYSREYPLAHLILDARAMEIAEGTVEKMRSAIAQSELNK</sequence>
<dbReference type="InterPro" id="IPR009100">
    <property type="entry name" value="AcylCoA_DH/oxidase_NM_dom_sf"/>
</dbReference>
<name>A0A0R1U4I6_9LACO</name>
<feature type="domain" description="Acyl-CoA dehydrogenase/oxidase C-terminal" evidence="6">
    <location>
        <begin position="222"/>
        <end position="369"/>
    </location>
</feature>
<dbReference type="STRING" id="1423783.FC50_GL000337"/>
<dbReference type="EMBL" id="AZFJ01000007">
    <property type="protein sequence ID" value="KRL88141.1"/>
    <property type="molecule type" value="Genomic_DNA"/>
</dbReference>
<evidence type="ECO:0000259" key="6">
    <source>
        <dbReference type="Pfam" id="PF00441"/>
    </source>
</evidence>
<keyword evidence="10" id="KW-1185">Reference proteome</keyword>
<dbReference type="GO" id="GO:0003995">
    <property type="term" value="F:acyl-CoA dehydrogenase activity"/>
    <property type="evidence" value="ECO:0007669"/>
    <property type="project" value="TreeGrafter"/>
</dbReference>
<dbReference type="SUPFAM" id="SSF56645">
    <property type="entry name" value="Acyl-CoA dehydrogenase NM domain-like"/>
    <property type="match status" value="1"/>
</dbReference>
<evidence type="ECO:0000313" key="9">
    <source>
        <dbReference type="EMBL" id="KRL88141.1"/>
    </source>
</evidence>
<gene>
    <name evidence="9" type="ORF">FC50_GL000337</name>
</gene>
<dbReference type="AlphaFoldDB" id="A0A0R1U4I6"/>
<evidence type="ECO:0000259" key="8">
    <source>
        <dbReference type="Pfam" id="PF02771"/>
    </source>
</evidence>
<evidence type="ECO:0000259" key="7">
    <source>
        <dbReference type="Pfam" id="PF02770"/>
    </source>
</evidence>
<evidence type="ECO:0000256" key="5">
    <source>
        <dbReference type="RuleBase" id="RU362125"/>
    </source>
</evidence>
<evidence type="ECO:0000313" key="10">
    <source>
        <dbReference type="Proteomes" id="UP000051922"/>
    </source>
</evidence>
<dbReference type="InterPro" id="IPR036250">
    <property type="entry name" value="AcylCo_DH-like_C"/>
</dbReference>
<dbReference type="Gene3D" id="1.10.540.10">
    <property type="entry name" value="Acyl-CoA dehydrogenase/oxidase, N-terminal domain"/>
    <property type="match status" value="1"/>
</dbReference>
<dbReference type="InterPro" id="IPR037069">
    <property type="entry name" value="AcylCoA_DH/ox_N_sf"/>
</dbReference>
<proteinExistence type="inferred from homology"/>
<dbReference type="PATRIC" id="fig|1423783.4.peg.348"/>
<organism evidence="9 10">
    <name type="scientific">Lacticaseibacillus pantheris DSM 15945 = JCM 12539 = NBRC 106106</name>
    <dbReference type="NCBI Taxonomy" id="1423783"/>
    <lineage>
        <taxon>Bacteria</taxon>
        <taxon>Bacillati</taxon>
        <taxon>Bacillota</taxon>
        <taxon>Bacilli</taxon>
        <taxon>Lactobacillales</taxon>
        <taxon>Lactobacillaceae</taxon>
        <taxon>Lacticaseibacillus</taxon>
    </lineage>
</organism>
<dbReference type="InterPro" id="IPR013786">
    <property type="entry name" value="AcylCoA_DH/ox_N"/>
</dbReference>
<accession>A0A0R1U4I6</accession>
<dbReference type="SUPFAM" id="SSF47203">
    <property type="entry name" value="Acyl-CoA dehydrogenase C-terminal domain-like"/>
    <property type="match status" value="1"/>
</dbReference>
<feature type="domain" description="Acyl-CoA oxidase/dehydrogenase middle" evidence="7">
    <location>
        <begin position="119"/>
        <end position="210"/>
    </location>
</feature>
<dbReference type="InterPro" id="IPR006091">
    <property type="entry name" value="Acyl-CoA_Oxase/DH_mid-dom"/>
</dbReference>
<keyword evidence="5" id="KW-0560">Oxidoreductase</keyword>
<dbReference type="PANTHER" id="PTHR43884">
    <property type="entry name" value="ACYL-COA DEHYDROGENASE"/>
    <property type="match status" value="1"/>
</dbReference>
<protein>
    <submittedName>
        <fullName evidence="9">Acyl-CoA dehydrogenase</fullName>
    </submittedName>
</protein>
<dbReference type="Pfam" id="PF02771">
    <property type="entry name" value="Acyl-CoA_dh_N"/>
    <property type="match status" value="1"/>
</dbReference>
<dbReference type="PANTHER" id="PTHR43884:SF12">
    <property type="entry name" value="ISOVALERYL-COA DEHYDROGENASE, MITOCHONDRIAL-RELATED"/>
    <property type="match status" value="1"/>
</dbReference>
<comment type="caution">
    <text evidence="9">The sequence shown here is derived from an EMBL/GenBank/DDBJ whole genome shotgun (WGS) entry which is preliminary data.</text>
</comment>
<evidence type="ECO:0000256" key="1">
    <source>
        <dbReference type="ARBA" id="ARBA00001974"/>
    </source>
</evidence>
<reference evidence="9 10" key="1">
    <citation type="journal article" date="2015" name="Genome Announc.">
        <title>Expanding the biotechnology potential of lactobacilli through comparative genomics of 213 strains and associated genera.</title>
        <authorList>
            <person name="Sun Z."/>
            <person name="Harris H.M."/>
            <person name="McCann A."/>
            <person name="Guo C."/>
            <person name="Argimon S."/>
            <person name="Zhang W."/>
            <person name="Yang X."/>
            <person name="Jeffery I.B."/>
            <person name="Cooney J.C."/>
            <person name="Kagawa T.F."/>
            <person name="Liu W."/>
            <person name="Song Y."/>
            <person name="Salvetti E."/>
            <person name="Wrobel A."/>
            <person name="Rasinkangas P."/>
            <person name="Parkhill J."/>
            <person name="Rea M.C."/>
            <person name="O'Sullivan O."/>
            <person name="Ritari J."/>
            <person name="Douillard F.P."/>
            <person name="Paul Ross R."/>
            <person name="Yang R."/>
            <person name="Briner A.E."/>
            <person name="Felis G.E."/>
            <person name="de Vos W.M."/>
            <person name="Barrangou R."/>
            <person name="Klaenhammer T.R."/>
            <person name="Caufield P.W."/>
            <person name="Cui Y."/>
            <person name="Zhang H."/>
            <person name="O'Toole P.W."/>
        </authorList>
    </citation>
    <scope>NUCLEOTIDE SEQUENCE [LARGE SCALE GENOMIC DNA]</scope>
    <source>
        <strain evidence="9 10">DSM 15945</strain>
    </source>
</reference>
<dbReference type="Proteomes" id="UP000051922">
    <property type="component" value="Unassembled WGS sequence"/>
</dbReference>
<dbReference type="Pfam" id="PF02770">
    <property type="entry name" value="Acyl-CoA_dh_M"/>
    <property type="match status" value="1"/>
</dbReference>
<feature type="domain" description="Acyl-CoA dehydrogenase/oxidase N-terminal" evidence="8">
    <location>
        <begin position="6"/>
        <end position="115"/>
    </location>
</feature>
<evidence type="ECO:0000256" key="4">
    <source>
        <dbReference type="ARBA" id="ARBA00022827"/>
    </source>
</evidence>
<comment type="similarity">
    <text evidence="2 5">Belongs to the acyl-CoA dehydrogenase family.</text>
</comment>
<dbReference type="GO" id="GO:0050660">
    <property type="term" value="F:flavin adenine dinucleotide binding"/>
    <property type="evidence" value="ECO:0007669"/>
    <property type="project" value="InterPro"/>
</dbReference>
<dbReference type="InterPro" id="IPR009075">
    <property type="entry name" value="AcylCo_DH/oxidase_C"/>
</dbReference>
<evidence type="ECO:0000256" key="3">
    <source>
        <dbReference type="ARBA" id="ARBA00022630"/>
    </source>
</evidence>
<dbReference type="InterPro" id="IPR046373">
    <property type="entry name" value="Acyl-CoA_Oxase/DH_mid-dom_sf"/>
</dbReference>
<dbReference type="OrthoDB" id="9802447at2"/>
<keyword evidence="3 5" id="KW-0285">Flavoprotein</keyword>
<comment type="cofactor">
    <cofactor evidence="1 5">
        <name>FAD</name>
        <dbReference type="ChEBI" id="CHEBI:57692"/>
    </cofactor>
</comment>
<dbReference type="Gene3D" id="1.20.140.10">
    <property type="entry name" value="Butyryl-CoA Dehydrogenase, subunit A, domain 3"/>
    <property type="match status" value="1"/>
</dbReference>
<dbReference type="Pfam" id="PF00441">
    <property type="entry name" value="Acyl-CoA_dh_1"/>
    <property type="match status" value="1"/>
</dbReference>
<dbReference type="Gene3D" id="2.40.110.10">
    <property type="entry name" value="Butyryl-CoA Dehydrogenase, subunit A, domain 2"/>
    <property type="match status" value="1"/>
</dbReference>
<evidence type="ECO:0000256" key="2">
    <source>
        <dbReference type="ARBA" id="ARBA00009347"/>
    </source>
</evidence>
<keyword evidence="4 5" id="KW-0274">FAD</keyword>
<dbReference type="RefSeq" id="WP_054649457.1">
    <property type="nucleotide sequence ID" value="NZ_AZFJ01000007.1"/>
</dbReference>